<sequence>MSTTLMDRLNAIIETGEVSRAGLARAAGLHPNSLRKLGQPDWNPTADTLVRLEKLIQRGSAEVIVGAEVIINEARNGRMFILVDDDDRENEGDLVIPAQMATPDAVNFMARHGRGLICLALTKDRADALGLEPMARTNRSRNETAFTVSIEARDGISTGISAADRARTIAVAIDAGHGADAIVSPGHVFPLVARPGGVLVRAGHTEAAVDVSRLAGLNPSGVICEIMREDGTMARLDDLMDFARLHGLKIGTIRDLIAYRLKKDHLVERTTVSPFKASSGADWQAQVFRDKATGEEQLALVHGTLDPDTPALVRMHSLDLFADVLGESGARSGLLQGAMRMIEAEGAGVLVALHAAAAGSLSRSIDLRSGKPAEGGDAVRGYGIGAQILAALGIHDMILLTNTHHSPIALSGYGLAIVEERPIEVAAPSTGSGQA</sequence>
<dbReference type="PIRSF" id="PIRSF001259">
    <property type="entry name" value="RibA"/>
    <property type="match status" value="1"/>
</dbReference>
<dbReference type="InterPro" id="IPR017945">
    <property type="entry name" value="DHBP_synth_RibB-like_a/b_dom"/>
</dbReference>
<dbReference type="UniPathway" id="UPA00275">
    <property type="reaction ID" value="UER00399"/>
</dbReference>
<proteinExistence type="inferred from homology"/>
<dbReference type="EC" id="4.1.99.12" evidence="7 14"/>
<evidence type="ECO:0000256" key="5">
    <source>
        <dbReference type="ARBA" id="ARBA00005520"/>
    </source>
</evidence>
<name>A0A7G9SIM0_9SPHN</name>
<dbReference type="GO" id="GO:0008686">
    <property type="term" value="F:3,4-dihydroxy-2-butanone-4-phosphate synthase activity"/>
    <property type="evidence" value="ECO:0007669"/>
    <property type="project" value="UniProtKB-UniRule"/>
</dbReference>
<comment type="similarity">
    <text evidence="6">In the C-terminal section; belongs to the GTP cyclohydrolase II family.</text>
</comment>
<dbReference type="InterPro" id="IPR000422">
    <property type="entry name" value="DHBP_synthase_RibB"/>
</dbReference>
<dbReference type="Gene3D" id="3.90.870.10">
    <property type="entry name" value="DHBP synthase"/>
    <property type="match status" value="1"/>
</dbReference>
<feature type="binding site" evidence="14">
    <location>
        <position position="89"/>
    </location>
    <ligand>
        <name>Mg(2+)</name>
        <dbReference type="ChEBI" id="CHEBI:18420"/>
        <label>2</label>
    </ligand>
</feature>
<protein>
    <recommendedName>
        <fullName evidence="8 14">3,4-dihydroxy-2-butanone 4-phosphate synthase</fullName>
        <shortName evidence="14">DHBP synthase</shortName>
        <ecNumber evidence="7 14">4.1.99.12</ecNumber>
    </recommendedName>
</protein>
<evidence type="ECO:0000256" key="1">
    <source>
        <dbReference type="ARBA" id="ARBA00000141"/>
    </source>
</evidence>
<dbReference type="GO" id="GO:0000287">
    <property type="term" value="F:magnesium ion binding"/>
    <property type="evidence" value="ECO:0007669"/>
    <property type="project" value="UniProtKB-UniRule"/>
</dbReference>
<evidence type="ECO:0000256" key="10">
    <source>
        <dbReference type="ARBA" id="ARBA00022723"/>
    </source>
</evidence>
<evidence type="ECO:0000256" key="3">
    <source>
        <dbReference type="ARBA" id="ARBA00002284"/>
    </source>
</evidence>
<comment type="cofactor">
    <cofactor evidence="2">
        <name>Mn(2+)</name>
        <dbReference type="ChEBI" id="CHEBI:29035"/>
    </cofactor>
</comment>
<evidence type="ECO:0000256" key="12">
    <source>
        <dbReference type="ARBA" id="ARBA00023211"/>
    </source>
</evidence>
<feature type="binding site" evidence="14">
    <location>
        <position position="89"/>
    </location>
    <ligand>
        <name>Mg(2+)</name>
        <dbReference type="ChEBI" id="CHEBI:18420"/>
        <label>1</label>
    </ligand>
</feature>
<comment type="catalytic activity">
    <reaction evidence="1 14">
        <text>D-ribulose 5-phosphate = (2S)-2-hydroxy-3-oxobutyl phosphate + formate + H(+)</text>
        <dbReference type="Rhea" id="RHEA:18457"/>
        <dbReference type="ChEBI" id="CHEBI:15378"/>
        <dbReference type="ChEBI" id="CHEBI:15740"/>
        <dbReference type="ChEBI" id="CHEBI:58121"/>
        <dbReference type="ChEBI" id="CHEBI:58830"/>
        <dbReference type="EC" id="4.1.99.12"/>
    </reaction>
</comment>
<reference evidence="16 17" key="1">
    <citation type="submission" date="2020-08" db="EMBL/GenBank/DDBJ databases">
        <title>Genome sequence of Sphingomonas lutea KCTC 23642T.</title>
        <authorList>
            <person name="Hyun D.-W."/>
            <person name="Bae J.-W."/>
        </authorList>
    </citation>
    <scope>NUCLEOTIDE SEQUENCE [LARGE SCALE GENOMIC DNA]</scope>
    <source>
        <strain evidence="16 17">KCTC 23642</strain>
    </source>
</reference>
<evidence type="ECO:0000256" key="9">
    <source>
        <dbReference type="ARBA" id="ARBA00022619"/>
    </source>
</evidence>
<dbReference type="PANTHER" id="PTHR21327:SF34">
    <property type="entry name" value="3,4-DIHYDROXY-2-BUTANONE 4-PHOSPHATE SYNTHASE"/>
    <property type="match status" value="1"/>
</dbReference>
<dbReference type="FunFam" id="3.90.870.10:FF:000001">
    <property type="entry name" value="Riboflavin biosynthesis protein RibBA"/>
    <property type="match status" value="1"/>
</dbReference>
<dbReference type="GO" id="GO:0003935">
    <property type="term" value="F:GTP cyclohydrolase II activity"/>
    <property type="evidence" value="ECO:0007669"/>
    <property type="project" value="TreeGrafter"/>
</dbReference>
<feature type="binding site" evidence="14">
    <location>
        <position position="93"/>
    </location>
    <ligand>
        <name>D-ribulose 5-phosphate</name>
        <dbReference type="ChEBI" id="CHEBI:58121"/>
    </ligand>
</feature>
<evidence type="ECO:0000256" key="14">
    <source>
        <dbReference type="HAMAP-Rule" id="MF_00180"/>
    </source>
</evidence>
<keyword evidence="13 14" id="KW-0456">Lyase</keyword>
<gene>
    <name evidence="14 16" type="primary">ribB</name>
    <name evidence="16" type="ORF">H9L13_01745</name>
</gene>
<dbReference type="InterPro" id="IPR036144">
    <property type="entry name" value="RibA-like_sf"/>
</dbReference>
<dbReference type="AlphaFoldDB" id="A0A7G9SIM0"/>
<evidence type="ECO:0000256" key="6">
    <source>
        <dbReference type="ARBA" id="ARBA00008976"/>
    </source>
</evidence>
<comment type="function">
    <text evidence="3 14">Catalyzes the conversion of D-ribulose 5-phosphate to formate and 3,4-dihydroxy-2-butanone 4-phosphate.</text>
</comment>
<evidence type="ECO:0000256" key="11">
    <source>
        <dbReference type="ARBA" id="ARBA00022842"/>
    </source>
</evidence>
<dbReference type="Pfam" id="PF00925">
    <property type="entry name" value="GTP_cyclohydro2"/>
    <property type="match status" value="1"/>
</dbReference>
<comment type="similarity">
    <text evidence="5">In the N-terminal section; belongs to the DHBP synthase family.</text>
</comment>
<organism evidence="16 17">
    <name type="scientific">Sphingomonas lutea</name>
    <dbReference type="NCBI Taxonomy" id="1045317"/>
    <lineage>
        <taxon>Bacteria</taxon>
        <taxon>Pseudomonadati</taxon>
        <taxon>Pseudomonadota</taxon>
        <taxon>Alphaproteobacteria</taxon>
        <taxon>Sphingomonadales</taxon>
        <taxon>Sphingomonadaceae</taxon>
        <taxon>Sphingomonas</taxon>
    </lineage>
</organism>
<feature type="site" description="Essential for catalytic activity" evidence="14">
    <location>
        <position position="225"/>
    </location>
</feature>
<comment type="pathway">
    <text evidence="4 14">Cofactor biosynthesis; riboflavin biosynthesis; 2-hydroxy-3-oxobutyl phosphate from D-ribulose 5-phosphate: step 1/1.</text>
</comment>
<dbReference type="Pfam" id="PF00926">
    <property type="entry name" value="DHBP_synthase"/>
    <property type="match status" value="1"/>
</dbReference>
<dbReference type="SUPFAM" id="SSF55821">
    <property type="entry name" value="YrdC/RibB"/>
    <property type="match status" value="1"/>
</dbReference>
<dbReference type="SUPFAM" id="SSF142695">
    <property type="entry name" value="RibA-like"/>
    <property type="match status" value="1"/>
</dbReference>
<dbReference type="GO" id="GO:0009231">
    <property type="term" value="P:riboflavin biosynthetic process"/>
    <property type="evidence" value="ECO:0007669"/>
    <property type="project" value="UniProtKB-UniRule"/>
</dbReference>
<evidence type="ECO:0000313" key="16">
    <source>
        <dbReference type="EMBL" id="QNN67695.1"/>
    </source>
</evidence>
<evidence type="ECO:0000256" key="13">
    <source>
        <dbReference type="ARBA" id="ARBA00023239"/>
    </source>
</evidence>
<feature type="domain" description="GTP cyclohydrolase II" evidence="15">
    <location>
        <begin position="275"/>
        <end position="422"/>
    </location>
</feature>
<feature type="binding site" evidence="14">
    <location>
        <begin position="88"/>
        <end position="89"/>
    </location>
    <ligand>
        <name>D-ribulose 5-phosphate</name>
        <dbReference type="ChEBI" id="CHEBI:58121"/>
    </ligand>
</feature>
<dbReference type="GO" id="GO:0030145">
    <property type="term" value="F:manganese ion binding"/>
    <property type="evidence" value="ECO:0007669"/>
    <property type="project" value="UniProtKB-UniRule"/>
</dbReference>
<comment type="similarity">
    <text evidence="14">Belongs to the DHBP synthase family.</text>
</comment>
<dbReference type="HAMAP" id="MF_00180">
    <property type="entry name" value="RibB"/>
    <property type="match status" value="1"/>
</dbReference>
<feature type="binding site" evidence="14">
    <location>
        <begin position="201"/>
        <end position="205"/>
    </location>
    <ligand>
        <name>D-ribulose 5-phosphate</name>
        <dbReference type="ChEBI" id="CHEBI:58121"/>
    </ligand>
</feature>
<keyword evidence="12 14" id="KW-0464">Manganese</keyword>
<comment type="cofactor">
    <cofactor evidence="14">
        <name>Mg(2+)</name>
        <dbReference type="ChEBI" id="CHEBI:18420"/>
    </cofactor>
    <cofactor evidence="14">
        <name>Mn(2+)</name>
        <dbReference type="ChEBI" id="CHEBI:29035"/>
    </cofactor>
    <text evidence="14">Binds 2 divalent metal cations per subunit. Magnesium or manganese.</text>
</comment>
<dbReference type="EMBL" id="CP060718">
    <property type="protein sequence ID" value="QNN67695.1"/>
    <property type="molecule type" value="Genomic_DNA"/>
</dbReference>
<dbReference type="PANTHER" id="PTHR21327">
    <property type="entry name" value="GTP CYCLOHYDROLASE II-RELATED"/>
    <property type="match status" value="1"/>
</dbReference>
<dbReference type="GO" id="GO:0005829">
    <property type="term" value="C:cytosol"/>
    <property type="evidence" value="ECO:0007669"/>
    <property type="project" value="TreeGrafter"/>
</dbReference>
<feature type="site" description="Essential for catalytic activity" evidence="14">
    <location>
        <position position="187"/>
    </location>
</feature>
<comment type="subunit">
    <text evidence="14">Homodimer.</text>
</comment>
<evidence type="ECO:0000256" key="7">
    <source>
        <dbReference type="ARBA" id="ARBA00012153"/>
    </source>
</evidence>
<keyword evidence="17" id="KW-1185">Reference proteome</keyword>
<dbReference type="KEGG" id="slut:H9L13_01745"/>
<accession>A0A7G9SIM0</accession>
<dbReference type="InterPro" id="IPR032677">
    <property type="entry name" value="GTP_cyclohydro_II"/>
</dbReference>
<keyword evidence="9 14" id="KW-0686">Riboflavin biosynthesis</keyword>
<evidence type="ECO:0000256" key="2">
    <source>
        <dbReference type="ARBA" id="ARBA00001936"/>
    </source>
</evidence>
<keyword evidence="10 14" id="KW-0479">Metal-binding</keyword>
<evidence type="ECO:0000313" key="17">
    <source>
        <dbReference type="Proteomes" id="UP000515971"/>
    </source>
</evidence>
<keyword evidence="11 14" id="KW-0460">Magnesium</keyword>
<feature type="binding site" evidence="14">
    <location>
        <position position="204"/>
    </location>
    <ligand>
        <name>Mg(2+)</name>
        <dbReference type="ChEBI" id="CHEBI:18420"/>
        <label>2</label>
    </ligand>
</feature>
<dbReference type="Gene3D" id="3.40.50.10990">
    <property type="entry name" value="GTP cyclohydrolase II"/>
    <property type="match status" value="1"/>
</dbReference>
<dbReference type="RefSeq" id="WP_187538490.1">
    <property type="nucleotide sequence ID" value="NZ_BAABJT010000001.1"/>
</dbReference>
<evidence type="ECO:0000256" key="8">
    <source>
        <dbReference type="ARBA" id="ARBA00018836"/>
    </source>
</evidence>
<dbReference type="Proteomes" id="UP000515971">
    <property type="component" value="Chromosome"/>
</dbReference>
<evidence type="ECO:0000256" key="4">
    <source>
        <dbReference type="ARBA" id="ARBA00004904"/>
    </source>
</evidence>
<evidence type="ECO:0000259" key="15">
    <source>
        <dbReference type="Pfam" id="PF00925"/>
    </source>
</evidence>
<dbReference type="NCBIfam" id="TIGR00506">
    <property type="entry name" value="ribB"/>
    <property type="match status" value="1"/>
</dbReference>